<evidence type="ECO:0000313" key="5">
    <source>
        <dbReference type="EMBL" id="BDZ46832.1"/>
    </source>
</evidence>
<name>A0ABN6XSE0_9MICO</name>
<dbReference type="CDD" id="cd04301">
    <property type="entry name" value="NAT_SF"/>
    <property type="match status" value="1"/>
</dbReference>
<evidence type="ECO:0000313" key="6">
    <source>
        <dbReference type="Proteomes" id="UP001321498"/>
    </source>
</evidence>
<sequence length="175" mass="19655">MLTLHPYSADDFPLLEALNSPEMTAYLGGPESPEKLQQRHEKYQRLAREGQARIFRIAADDHPAVGIINWWYGEWHDQPVQEAGWAVRPEFQGRGYAVRALELLTPDAAEHGDRTLLVANPRVDNAASNAVCARAGFSFRGEEDDEYPPGNPIRTNVWTFDLAALREARALGYLP</sequence>
<protein>
    <recommendedName>
        <fullName evidence="4">N-acetyltransferase domain-containing protein</fullName>
    </recommendedName>
</protein>
<proteinExistence type="inferred from homology"/>
<dbReference type="PANTHER" id="PTHR43792:SF8">
    <property type="entry name" value="[RIBOSOMAL PROTEIN US5]-ALANINE N-ACETYLTRANSFERASE"/>
    <property type="match status" value="1"/>
</dbReference>
<keyword evidence="2" id="KW-0012">Acyltransferase</keyword>
<dbReference type="InterPro" id="IPR016181">
    <property type="entry name" value="Acyl_CoA_acyltransferase"/>
</dbReference>
<evidence type="ECO:0000259" key="4">
    <source>
        <dbReference type="PROSITE" id="PS51186"/>
    </source>
</evidence>
<feature type="domain" description="N-acetyltransferase" evidence="4">
    <location>
        <begin position="2"/>
        <end position="163"/>
    </location>
</feature>
<dbReference type="InterPro" id="IPR000182">
    <property type="entry name" value="GNAT_dom"/>
</dbReference>
<dbReference type="Pfam" id="PF13302">
    <property type="entry name" value="Acetyltransf_3"/>
    <property type="match status" value="1"/>
</dbReference>
<evidence type="ECO:0000256" key="1">
    <source>
        <dbReference type="ARBA" id="ARBA00022679"/>
    </source>
</evidence>
<evidence type="ECO:0000256" key="3">
    <source>
        <dbReference type="ARBA" id="ARBA00038502"/>
    </source>
</evidence>
<dbReference type="InterPro" id="IPR051531">
    <property type="entry name" value="N-acetyltransferase"/>
</dbReference>
<dbReference type="PANTHER" id="PTHR43792">
    <property type="entry name" value="GNAT FAMILY, PUTATIVE (AFU_ORTHOLOGUE AFUA_3G00765)-RELATED-RELATED"/>
    <property type="match status" value="1"/>
</dbReference>
<gene>
    <name evidence="5" type="ORF">GCM10025866_27410</name>
</gene>
<accession>A0ABN6XSE0</accession>
<evidence type="ECO:0000256" key="2">
    <source>
        <dbReference type="ARBA" id="ARBA00023315"/>
    </source>
</evidence>
<keyword evidence="1" id="KW-0808">Transferase</keyword>
<dbReference type="RefSeq" id="WP_286276822.1">
    <property type="nucleotide sequence ID" value="NZ_AP027731.1"/>
</dbReference>
<reference evidence="6" key="1">
    <citation type="journal article" date="2019" name="Int. J. Syst. Evol. Microbiol.">
        <title>The Global Catalogue of Microorganisms (GCM) 10K type strain sequencing project: providing services to taxonomists for standard genome sequencing and annotation.</title>
        <authorList>
            <consortium name="The Broad Institute Genomics Platform"/>
            <consortium name="The Broad Institute Genome Sequencing Center for Infectious Disease"/>
            <person name="Wu L."/>
            <person name="Ma J."/>
        </authorList>
    </citation>
    <scope>NUCLEOTIDE SEQUENCE [LARGE SCALE GENOMIC DNA]</scope>
    <source>
        <strain evidence="6">NBRC 108725</strain>
    </source>
</reference>
<organism evidence="5 6">
    <name type="scientific">Naasia aerilata</name>
    <dbReference type="NCBI Taxonomy" id="1162966"/>
    <lineage>
        <taxon>Bacteria</taxon>
        <taxon>Bacillati</taxon>
        <taxon>Actinomycetota</taxon>
        <taxon>Actinomycetes</taxon>
        <taxon>Micrococcales</taxon>
        <taxon>Microbacteriaceae</taxon>
        <taxon>Naasia</taxon>
    </lineage>
</organism>
<dbReference type="Gene3D" id="3.40.630.30">
    <property type="match status" value="1"/>
</dbReference>
<comment type="similarity">
    <text evidence="3">Belongs to the acetyltransferase family. RimJ subfamily.</text>
</comment>
<dbReference type="PROSITE" id="PS51186">
    <property type="entry name" value="GNAT"/>
    <property type="match status" value="1"/>
</dbReference>
<dbReference type="EMBL" id="AP027731">
    <property type="protein sequence ID" value="BDZ46832.1"/>
    <property type="molecule type" value="Genomic_DNA"/>
</dbReference>
<keyword evidence="6" id="KW-1185">Reference proteome</keyword>
<dbReference type="Proteomes" id="UP001321498">
    <property type="component" value="Chromosome"/>
</dbReference>
<dbReference type="SUPFAM" id="SSF55729">
    <property type="entry name" value="Acyl-CoA N-acyltransferases (Nat)"/>
    <property type="match status" value="1"/>
</dbReference>